<keyword evidence="1" id="KW-1133">Transmembrane helix</keyword>
<feature type="transmembrane region" description="Helical" evidence="1">
    <location>
        <begin position="168"/>
        <end position="186"/>
    </location>
</feature>
<dbReference type="InterPro" id="IPR003675">
    <property type="entry name" value="Rce1/LyrA-like_dom"/>
</dbReference>
<evidence type="ECO:0000256" key="1">
    <source>
        <dbReference type="SAM" id="Phobius"/>
    </source>
</evidence>
<organism evidence="3 4">
    <name type="scientific">Robertmurraya beringensis</name>
    <dbReference type="NCBI Taxonomy" id="641660"/>
    <lineage>
        <taxon>Bacteria</taxon>
        <taxon>Bacillati</taxon>
        <taxon>Bacillota</taxon>
        <taxon>Bacilli</taxon>
        <taxon>Bacillales</taxon>
        <taxon>Bacillaceae</taxon>
        <taxon>Robertmurraya</taxon>
    </lineage>
</organism>
<feature type="transmembrane region" description="Helical" evidence="1">
    <location>
        <begin position="146"/>
        <end position="162"/>
    </location>
</feature>
<sequence>MKSKYEELIDELSDKELLKHLYLTQVILVVLSVIIGSLLFDSLKSFLELFDWNDPFIWWVGVPAGLLIVCIDAMFMKFLPSSYYDDGGLNEKLFSKRKWWEILFIAAIVATCEEILFRGVIQTHFGLIVSSVIFALIHYRYLFNWFLFLNITLLSFLIGVIYEWTGNLLVTIAMHFVIDTLLGFIIKRKERIREERERNE</sequence>
<keyword evidence="4" id="KW-1185">Reference proteome</keyword>
<dbReference type="PANTHER" id="PTHR43592">
    <property type="entry name" value="CAAX AMINO TERMINAL PROTEASE"/>
    <property type="match status" value="1"/>
</dbReference>
<dbReference type="EMBL" id="JBHLUU010000124">
    <property type="protein sequence ID" value="MFC0477719.1"/>
    <property type="molecule type" value="Genomic_DNA"/>
</dbReference>
<evidence type="ECO:0000259" key="2">
    <source>
        <dbReference type="Pfam" id="PF02517"/>
    </source>
</evidence>
<feature type="transmembrane region" description="Helical" evidence="1">
    <location>
        <begin position="123"/>
        <end position="139"/>
    </location>
</feature>
<dbReference type="Pfam" id="PF02517">
    <property type="entry name" value="Rce1-like"/>
    <property type="match status" value="1"/>
</dbReference>
<evidence type="ECO:0000313" key="3">
    <source>
        <dbReference type="EMBL" id="MFC0477719.1"/>
    </source>
</evidence>
<dbReference type="PANTHER" id="PTHR43592:SF15">
    <property type="entry name" value="CAAX AMINO TERMINAL PROTEASE FAMILY PROTEIN"/>
    <property type="match status" value="1"/>
</dbReference>
<dbReference type="RefSeq" id="WP_160547113.1">
    <property type="nucleotide sequence ID" value="NZ_JBHLUU010000124.1"/>
</dbReference>
<dbReference type="Proteomes" id="UP001589738">
    <property type="component" value="Unassembled WGS sequence"/>
</dbReference>
<keyword evidence="1" id="KW-0812">Transmembrane</keyword>
<reference evidence="3 4" key="1">
    <citation type="submission" date="2024-09" db="EMBL/GenBank/DDBJ databases">
        <authorList>
            <person name="Sun Q."/>
            <person name="Mori K."/>
        </authorList>
    </citation>
    <scope>NUCLEOTIDE SEQUENCE [LARGE SCALE GENOMIC DNA]</scope>
    <source>
        <strain evidence="3 4">CGMCC 1.9126</strain>
    </source>
</reference>
<accession>A0ABV6KWS3</accession>
<gene>
    <name evidence="3" type="ORF">ACFFHF_21255</name>
</gene>
<proteinExistence type="predicted"/>
<comment type="caution">
    <text evidence="3">The sequence shown here is derived from an EMBL/GenBank/DDBJ whole genome shotgun (WGS) entry which is preliminary data.</text>
</comment>
<feature type="transmembrane region" description="Helical" evidence="1">
    <location>
        <begin position="21"/>
        <end position="40"/>
    </location>
</feature>
<feature type="transmembrane region" description="Helical" evidence="1">
    <location>
        <begin position="99"/>
        <end position="117"/>
    </location>
</feature>
<keyword evidence="1" id="KW-0472">Membrane</keyword>
<protein>
    <submittedName>
        <fullName evidence="3">Lysostaphin resistance A-like protein</fullName>
    </submittedName>
</protein>
<name>A0ABV6KWS3_9BACI</name>
<evidence type="ECO:0000313" key="4">
    <source>
        <dbReference type="Proteomes" id="UP001589738"/>
    </source>
</evidence>
<feature type="domain" description="CAAX prenyl protease 2/Lysostaphin resistance protein A-like" evidence="2">
    <location>
        <begin position="98"/>
        <end position="180"/>
    </location>
</feature>
<feature type="transmembrane region" description="Helical" evidence="1">
    <location>
        <begin position="56"/>
        <end position="79"/>
    </location>
</feature>